<accession>A0A1V1I1U3</accession>
<feature type="transmembrane region" description="Helical" evidence="8">
    <location>
        <begin position="395"/>
        <end position="412"/>
    </location>
</feature>
<dbReference type="PANTHER" id="PTHR45711:SF6">
    <property type="entry name" value="CHLORIDE CHANNEL PROTEIN"/>
    <property type="match status" value="1"/>
</dbReference>
<evidence type="ECO:0000313" key="10">
    <source>
        <dbReference type="EMBL" id="CED94123.1"/>
    </source>
</evidence>
<dbReference type="Gene3D" id="1.10.3080.10">
    <property type="entry name" value="Clc chloride channel"/>
    <property type="match status" value="1"/>
</dbReference>
<feature type="transmembrane region" description="Helical" evidence="8">
    <location>
        <begin position="271"/>
        <end position="292"/>
    </location>
</feature>
<keyword evidence="4 8" id="KW-1133">Transmembrane helix</keyword>
<dbReference type="SUPFAM" id="SSF116726">
    <property type="entry name" value="TrkA C-terminal domain-like"/>
    <property type="match status" value="1"/>
</dbReference>
<evidence type="ECO:0000256" key="5">
    <source>
        <dbReference type="ARBA" id="ARBA00023065"/>
    </source>
</evidence>
<evidence type="ECO:0000256" key="6">
    <source>
        <dbReference type="ARBA" id="ARBA00023136"/>
    </source>
</evidence>
<evidence type="ECO:0000256" key="2">
    <source>
        <dbReference type="ARBA" id="ARBA00022448"/>
    </source>
</evidence>
<dbReference type="GO" id="GO:0006813">
    <property type="term" value="P:potassium ion transport"/>
    <property type="evidence" value="ECO:0007669"/>
    <property type="project" value="InterPro"/>
</dbReference>
<dbReference type="InterPro" id="IPR036721">
    <property type="entry name" value="RCK_C_sf"/>
</dbReference>
<dbReference type="KEGG" id="ril:CRIB_1516"/>
<keyword evidence="3 8" id="KW-0812">Transmembrane</keyword>
<evidence type="ECO:0000256" key="1">
    <source>
        <dbReference type="ARBA" id="ARBA00004141"/>
    </source>
</evidence>
<dbReference type="GO" id="GO:0008324">
    <property type="term" value="F:monoatomic cation transmembrane transporter activity"/>
    <property type="evidence" value="ECO:0007669"/>
    <property type="project" value="InterPro"/>
</dbReference>
<comment type="subcellular location">
    <subcellularLocation>
        <location evidence="1">Membrane</location>
        <topology evidence="1">Multi-pass membrane protein</topology>
    </subcellularLocation>
</comment>
<dbReference type="PROSITE" id="PS51202">
    <property type="entry name" value="RCK_C"/>
    <property type="match status" value="1"/>
</dbReference>
<evidence type="ECO:0000256" key="4">
    <source>
        <dbReference type="ARBA" id="ARBA00022989"/>
    </source>
</evidence>
<dbReference type="Pfam" id="PF02080">
    <property type="entry name" value="TrkA_C"/>
    <property type="match status" value="1"/>
</dbReference>
<dbReference type="InterPro" id="IPR001807">
    <property type="entry name" value="ClC"/>
</dbReference>
<name>A0A1V1I1U3_9FIRM</name>
<dbReference type="GO" id="GO:0005886">
    <property type="term" value="C:plasma membrane"/>
    <property type="evidence" value="ECO:0007669"/>
    <property type="project" value="TreeGrafter"/>
</dbReference>
<sequence length="512" mass="56226">MEKHKVFKMLKRSQNLKYRLIVNSLIVGILVGLTIVAHRIIISKLSPIFLNIYKKGRYNLIIIPLIFFILILLGYIVGKCLKKQPMISGSGIPQVEGILIRKLKINWFSVLFYKFVGSLICLCAGLSVGREGPSVQMGACIGEGVSKKLKNLDNEEKYLITSGASAGLSAAFNAPLSGVMFALEEIHKNFSPLVLTSAMIASVSADFVSEQFLGLTPSLYFRKVESLPLKNYWTLIILGIIIGISGVIFNKGILKTQSLFKNSKLSTEMKCIIPFVVTGIVAFISPILLGGGHDLIIALKEQNFTVTVLCTFIIVKFLFTFICFGSGVPGGIFFPLLVLGALVGNLVGLLFTTYFGIDNTYLINFIILAMAGHFASIVKAPITAIILISEMTGSLNHLLALGIVVIISHLTSDILKSSPIYESLLERILEKYSIKDNLTEGKKLLLEIAVSMDSILVGKYIKDIKWPKNCLVVSILRGDSELIPNGDTEIICGDYLTIMIDEEIYQELLDSI</sequence>
<evidence type="ECO:0000256" key="3">
    <source>
        <dbReference type="ARBA" id="ARBA00022692"/>
    </source>
</evidence>
<dbReference type="CDD" id="cd01031">
    <property type="entry name" value="EriC"/>
    <property type="match status" value="1"/>
</dbReference>
<protein>
    <submittedName>
        <fullName evidence="10">H(+)/Cl(-) exchange transporter ClcA</fullName>
    </submittedName>
</protein>
<keyword evidence="5" id="KW-0406">Ion transport</keyword>
<keyword evidence="7" id="KW-0868">Chloride</keyword>
<proteinExistence type="predicted"/>
<dbReference type="PANTHER" id="PTHR45711">
    <property type="entry name" value="CHLORIDE CHANNEL PROTEIN"/>
    <property type="match status" value="1"/>
</dbReference>
<dbReference type="InterPro" id="IPR014743">
    <property type="entry name" value="Cl-channel_core"/>
</dbReference>
<dbReference type="AlphaFoldDB" id="A0A1V1I1U3"/>
<reference evidence="10 11" key="1">
    <citation type="submission" date="2014-04" db="EMBL/GenBank/DDBJ databases">
        <authorList>
            <person name="Hornung B.V."/>
        </authorList>
    </citation>
    <scope>NUCLEOTIDE SEQUENCE [LARGE SCALE GENOMIC DNA]</scope>
    <source>
        <strain evidence="10 11">CRIB</strain>
    </source>
</reference>
<evidence type="ECO:0000256" key="7">
    <source>
        <dbReference type="ARBA" id="ARBA00023214"/>
    </source>
</evidence>
<evidence type="ECO:0000256" key="8">
    <source>
        <dbReference type="SAM" id="Phobius"/>
    </source>
</evidence>
<dbReference type="Gene3D" id="3.30.70.1450">
    <property type="entry name" value="Regulator of K+ conductance, C-terminal domain"/>
    <property type="match status" value="1"/>
</dbReference>
<evidence type="ECO:0000259" key="9">
    <source>
        <dbReference type="PROSITE" id="PS51202"/>
    </source>
</evidence>
<keyword evidence="11" id="KW-1185">Reference proteome</keyword>
<dbReference type="Proteomes" id="UP000245622">
    <property type="component" value="Chromosome 1"/>
</dbReference>
<feature type="transmembrane region" description="Helical" evidence="8">
    <location>
        <begin position="361"/>
        <end position="388"/>
    </location>
</feature>
<organism evidence="10 11">
    <name type="scientific">Romboutsia ilealis</name>
    <dbReference type="NCBI Taxonomy" id="1115758"/>
    <lineage>
        <taxon>Bacteria</taxon>
        <taxon>Bacillati</taxon>
        <taxon>Bacillota</taxon>
        <taxon>Clostridia</taxon>
        <taxon>Peptostreptococcales</taxon>
        <taxon>Peptostreptococcaceae</taxon>
        <taxon>Romboutsia</taxon>
    </lineage>
</organism>
<dbReference type="RefSeq" id="WP_180701666.1">
    <property type="nucleotide sequence ID" value="NZ_CAPEHT010000045.1"/>
</dbReference>
<keyword evidence="6 8" id="KW-0472">Membrane</keyword>
<dbReference type="Pfam" id="PF00654">
    <property type="entry name" value="Voltage_CLC"/>
    <property type="match status" value="1"/>
</dbReference>
<dbReference type="EMBL" id="LN555523">
    <property type="protein sequence ID" value="CED94123.1"/>
    <property type="molecule type" value="Genomic_DNA"/>
</dbReference>
<feature type="domain" description="RCK C-terminal" evidence="9">
    <location>
        <begin position="433"/>
        <end position="512"/>
    </location>
</feature>
<feature type="transmembrane region" description="Helical" evidence="8">
    <location>
        <begin position="107"/>
        <end position="128"/>
    </location>
</feature>
<dbReference type="SUPFAM" id="SSF81340">
    <property type="entry name" value="Clc chloride channel"/>
    <property type="match status" value="1"/>
</dbReference>
<evidence type="ECO:0000313" key="11">
    <source>
        <dbReference type="Proteomes" id="UP000245622"/>
    </source>
</evidence>
<dbReference type="GeneID" id="82205549"/>
<dbReference type="GO" id="GO:0005247">
    <property type="term" value="F:voltage-gated chloride channel activity"/>
    <property type="evidence" value="ECO:0007669"/>
    <property type="project" value="TreeGrafter"/>
</dbReference>
<dbReference type="InterPro" id="IPR006037">
    <property type="entry name" value="RCK_C"/>
</dbReference>
<feature type="transmembrane region" description="Helical" evidence="8">
    <location>
        <begin position="20"/>
        <end position="41"/>
    </location>
</feature>
<feature type="transmembrane region" description="Helical" evidence="8">
    <location>
        <begin position="304"/>
        <end position="325"/>
    </location>
</feature>
<feature type="transmembrane region" description="Helical" evidence="8">
    <location>
        <begin position="61"/>
        <end position="78"/>
    </location>
</feature>
<gene>
    <name evidence="10" type="ORF">CRIB_1516</name>
</gene>
<feature type="transmembrane region" description="Helical" evidence="8">
    <location>
        <begin position="332"/>
        <end position="355"/>
    </location>
</feature>
<feature type="transmembrane region" description="Helical" evidence="8">
    <location>
        <begin position="232"/>
        <end position="250"/>
    </location>
</feature>
<keyword evidence="2" id="KW-0813">Transport</keyword>
<dbReference type="PRINTS" id="PR00762">
    <property type="entry name" value="CLCHANNEL"/>
</dbReference>